<reference evidence="2 3" key="1">
    <citation type="submission" date="2018-11" db="EMBL/GenBank/DDBJ databases">
        <authorList>
            <consortium name="Pathogen Informatics"/>
        </authorList>
    </citation>
    <scope>NUCLEOTIDE SEQUENCE [LARGE SCALE GENOMIC DNA]</scope>
</reference>
<dbReference type="EMBL" id="UYRU01068213">
    <property type="protein sequence ID" value="VDN17468.1"/>
    <property type="molecule type" value="Genomic_DNA"/>
</dbReference>
<dbReference type="InterPro" id="IPR054082">
    <property type="entry name" value="Talin_IBS2B"/>
</dbReference>
<dbReference type="InterPro" id="IPR035964">
    <property type="entry name" value="I/LWEQ_dom_sf"/>
</dbReference>
<dbReference type="GO" id="GO:0098609">
    <property type="term" value="P:cell-cell adhesion"/>
    <property type="evidence" value="ECO:0007669"/>
    <property type="project" value="TreeGrafter"/>
</dbReference>
<keyword evidence="3" id="KW-1185">Reference proteome</keyword>
<evidence type="ECO:0000259" key="1">
    <source>
        <dbReference type="Pfam" id="PF21896"/>
    </source>
</evidence>
<dbReference type="PANTHER" id="PTHR19981:SF1">
    <property type="entry name" value="RHEA, ISOFORM B"/>
    <property type="match status" value="1"/>
</dbReference>
<evidence type="ECO:0000313" key="3">
    <source>
        <dbReference type="Proteomes" id="UP000281553"/>
    </source>
</evidence>
<feature type="domain" description="Talin IBS2B" evidence="1">
    <location>
        <begin position="39"/>
        <end position="147"/>
    </location>
</feature>
<dbReference type="Proteomes" id="UP000281553">
    <property type="component" value="Unassembled WGS sequence"/>
</dbReference>
<dbReference type="GO" id="GO:0005737">
    <property type="term" value="C:cytoplasm"/>
    <property type="evidence" value="ECO:0007669"/>
    <property type="project" value="TreeGrafter"/>
</dbReference>
<organism evidence="2 3">
    <name type="scientific">Dibothriocephalus latus</name>
    <name type="common">Fish tapeworm</name>
    <name type="synonym">Diphyllobothrium latum</name>
    <dbReference type="NCBI Taxonomy" id="60516"/>
    <lineage>
        <taxon>Eukaryota</taxon>
        <taxon>Metazoa</taxon>
        <taxon>Spiralia</taxon>
        <taxon>Lophotrochozoa</taxon>
        <taxon>Platyhelminthes</taxon>
        <taxon>Cestoda</taxon>
        <taxon>Eucestoda</taxon>
        <taxon>Diphyllobothriidea</taxon>
        <taxon>Diphyllobothriidae</taxon>
        <taxon>Dibothriocephalus</taxon>
    </lineage>
</organism>
<dbReference type="PANTHER" id="PTHR19981">
    <property type="entry name" value="TALIN"/>
    <property type="match status" value="1"/>
</dbReference>
<dbReference type="Pfam" id="PF21896">
    <property type="entry name" value="Talin_IBS2B"/>
    <property type="match status" value="1"/>
</dbReference>
<dbReference type="AlphaFoldDB" id="A0A3P7M575"/>
<dbReference type="Gene3D" id="1.20.120.230">
    <property type="entry name" value="Alpha-catenin/vinculin-like"/>
    <property type="match status" value="1"/>
</dbReference>
<sequence length="198" mass="21213">MATPVGGSSRKAILEAANRVGEASNDFLRCVTQDGEEQTLESGQRSFAEEERAYQDELLGLAKEVANATAGLVVKAKHLATQTNLDPEHQQDVVYAATQTGLCTSQLVACTKVLAPTIHQPTCQQQLSESAREVSVAVEGVVKAARGAGQSVYDQQQNLSPEEAAEVNEAVQDVDNAATEVRNTLDRLNAHLLKESVR</sequence>
<evidence type="ECO:0000313" key="2">
    <source>
        <dbReference type="EMBL" id="VDN17468.1"/>
    </source>
</evidence>
<dbReference type="GO" id="GO:0003779">
    <property type="term" value="F:actin binding"/>
    <property type="evidence" value="ECO:0007669"/>
    <property type="project" value="InterPro"/>
</dbReference>
<dbReference type="GO" id="GO:0005886">
    <property type="term" value="C:plasma membrane"/>
    <property type="evidence" value="ECO:0007669"/>
    <property type="project" value="TreeGrafter"/>
</dbReference>
<feature type="non-terminal residue" evidence="2">
    <location>
        <position position="198"/>
    </location>
</feature>
<dbReference type="SUPFAM" id="SSF109885">
    <property type="entry name" value="I/LWEQ domain"/>
    <property type="match status" value="1"/>
</dbReference>
<name>A0A3P7M575_DIBLA</name>
<dbReference type="OrthoDB" id="10262320at2759"/>
<dbReference type="GO" id="GO:0030036">
    <property type="term" value="P:actin cytoskeleton organization"/>
    <property type="evidence" value="ECO:0007669"/>
    <property type="project" value="TreeGrafter"/>
</dbReference>
<protein>
    <recommendedName>
        <fullName evidence="1">Talin IBS2B domain-containing protein</fullName>
    </recommendedName>
</protein>
<gene>
    <name evidence="2" type="ORF">DILT_LOCUS12932</name>
</gene>
<accession>A0A3P7M575</accession>
<proteinExistence type="predicted"/>
<dbReference type="GO" id="GO:0005178">
    <property type="term" value="F:integrin binding"/>
    <property type="evidence" value="ECO:0007669"/>
    <property type="project" value="TreeGrafter"/>
</dbReference>
<dbReference type="GO" id="GO:0005925">
    <property type="term" value="C:focal adhesion"/>
    <property type="evidence" value="ECO:0007669"/>
    <property type="project" value="TreeGrafter"/>
</dbReference>